<accession>A0ABW2TQJ1</accession>
<keyword evidence="1" id="KW-1133">Transmembrane helix</keyword>
<organism evidence="2 3">
    <name type="scientific">Actinokineospora soli</name>
    <dbReference type="NCBI Taxonomy" id="1048753"/>
    <lineage>
        <taxon>Bacteria</taxon>
        <taxon>Bacillati</taxon>
        <taxon>Actinomycetota</taxon>
        <taxon>Actinomycetes</taxon>
        <taxon>Pseudonocardiales</taxon>
        <taxon>Pseudonocardiaceae</taxon>
        <taxon>Actinokineospora</taxon>
    </lineage>
</organism>
<evidence type="ECO:0000313" key="3">
    <source>
        <dbReference type="Proteomes" id="UP001596512"/>
    </source>
</evidence>
<protein>
    <submittedName>
        <fullName evidence="2">Uncharacterized protein</fullName>
    </submittedName>
</protein>
<evidence type="ECO:0000313" key="2">
    <source>
        <dbReference type="EMBL" id="MFC7615954.1"/>
    </source>
</evidence>
<name>A0ABW2TQJ1_9PSEU</name>
<gene>
    <name evidence="2" type="ORF">ACFQV2_23180</name>
</gene>
<dbReference type="EMBL" id="JBHTEY010000004">
    <property type="protein sequence ID" value="MFC7615954.1"/>
    <property type="molecule type" value="Genomic_DNA"/>
</dbReference>
<keyword evidence="3" id="KW-1185">Reference proteome</keyword>
<feature type="transmembrane region" description="Helical" evidence="1">
    <location>
        <begin position="36"/>
        <end position="55"/>
    </location>
</feature>
<reference evidence="3" key="1">
    <citation type="journal article" date="2019" name="Int. J. Syst. Evol. Microbiol.">
        <title>The Global Catalogue of Microorganisms (GCM) 10K type strain sequencing project: providing services to taxonomists for standard genome sequencing and annotation.</title>
        <authorList>
            <consortium name="The Broad Institute Genomics Platform"/>
            <consortium name="The Broad Institute Genome Sequencing Center for Infectious Disease"/>
            <person name="Wu L."/>
            <person name="Ma J."/>
        </authorList>
    </citation>
    <scope>NUCLEOTIDE SEQUENCE [LARGE SCALE GENOMIC DNA]</scope>
    <source>
        <strain evidence="3">JCM 17695</strain>
    </source>
</reference>
<evidence type="ECO:0000256" key="1">
    <source>
        <dbReference type="SAM" id="Phobius"/>
    </source>
</evidence>
<comment type="caution">
    <text evidence="2">The sequence shown here is derived from an EMBL/GenBank/DDBJ whole genome shotgun (WGS) entry which is preliminary data.</text>
</comment>
<proteinExistence type="predicted"/>
<keyword evidence="1" id="KW-0472">Membrane</keyword>
<keyword evidence="1" id="KW-0812">Transmembrane</keyword>
<dbReference type="Proteomes" id="UP001596512">
    <property type="component" value="Unassembled WGS sequence"/>
</dbReference>
<sequence>MEPAVLSPTGDPGDAARVPGPFREEYAMRALRPHEWLAVGFAAACALGLLLVIVLNPSAPAAHNMPVTVAAAHSDGLSDAESGYRFEPVTVPDKRGDARPVAFRILGPGDKPVTDFQVNQTKKLHFFVVRDDMAVFRHLHPEPRGDTWHTAVDLPDGGAYRMYAEFIPFDSADPMHPVVLGLPFAIAGDTALTPVPAPAASADTGSGYTVSRLDGTAPIPVRQVAVLRLRITGPDGAPVGRVEPHLGAGGHMTGFNTLLLSATHMHPVEPAGAPLINGELTFRTGFAERGEHRLFLEFNVGGTLHTAALTVMVS</sequence>